<accession>A0ABP9SQY7</accession>
<gene>
    <name evidence="2" type="ORF">GCM10023322_80310</name>
</gene>
<proteinExistence type="predicted"/>
<comment type="caution">
    <text evidence="2">The sequence shown here is derived from an EMBL/GenBank/DDBJ whole genome shotgun (WGS) entry which is preliminary data.</text>
</comment>
<evidence type="ECO:0008006" key="4">
    <source>
        <dbReference type="Google" id="ProtNLM"/>
    </source>
</evidence>
<dbReference type="Proteomes" id="UP001501570">
    <property type="component" value="Unassembled WGS sequence"/>
</dbReference>
<keyword evidence="1" id="KW-0472">Membrane</keyword>
<organism evidence="2 3">
    <name type="scientific">Rugosimonospora acidiphila</name>
    <dbReference type="NCBI Taxonomy" id="556531"/>
    <lineage>
        <taxon>Bacteria</taxon>
        <taxon>Bacillati</taxon>
        <taxon>Actinomycetota</taxon>
        <taxon>Actinomycetes</taxon>
        <taxon>Micromonosporales</taxon>
        <taxon>Micromonosporaceae</taxon>
        <taxon>Rugosimonospora</taxon>
    </lineage>
</organism>
<evidence type="ECO:0000313" key="2">
    <source>
        <dbReference type="EMBL" id="GAA5201058.1"/>
    </source>
</evidence>
<feature type="transmembrane region" description="Helical" evidence="1">
    <location>
        <begin position="51"/>
        <end position="72"/>
    </location>
</feature>
<keyword evidence="3" id="KW-1185">Reference proteome</keyword>
<dbReference type="NCBIfam" id="NF041646">
    <property type="entry name" value="VC0807_fam"/>
    <property type="match status" value="1"/>
</dbReference>
<feature type="transmembrane region" description="Helical" evidence="1">
    <location>
        <begin position="163"/>
        <end position="187"/>
    </location>
</feature>
<evidence type="ECO:0000313" key="3">
    <source>
        <dbReference type="Proteomes" id="UP001501570"/>
    </source>
</evidence>
<name>A0ABP9SQY7_9ACTN</name>
<feature type="transmembrane region" description="Helical" evidence="1">
    <location>
        <begin position="79"/>
        <end position="98"/>
    </location>
</feature>
<feature type="transmembrane region" description="Helical" evidence="1">
    <location>
        <begin position="199"/>
        <end position="217"/>
    </location>
</feature>
<reference evidence="3" key="1">
    <citation type="journal article" date="2019" name="Int. J. Syst. Evol. Microbiol.">
        <title>The Global Catalogue of Microorganisms (GCM) 10K type strain sequencing project: providing services to taxonomists for standard genome sequencing and annotation.</title>
        <authorList>
            <consortium name="The Broad Institute Genomics Platform"/>
            <consortium name="The Broad Institute Genome Sequencing Center for Infectious Disease"/>
            <person name="Wu L."/>
            <person name="Ma J."/>
        </authorList>
    </citation>
    <scope>NUCLEOTIDE SEQUENCE [LARGE SCALE GENOMIC DNA]</scope>
    <source>
        <strain evidence="3">JCM 18304</strain>
    </source>
</reference>
<sequence length="224" mass="24986">MRTTVSTRNAQVAPVATHEPRSSRLALLASAAFDLVVPLAAYYLLRQHGASPLTAGVISGIVPALRTVYVFLRYRKTDALGLFMVSMMVVGTVISVISGNARFFFAKDGWITGMFGGWMLITLFFRQPFFLHAGMSIARTKKGERGASEWETRWKNEPQMRHGLRLLTVVFGVALVLDAVIRVTLAYTLPIDQINLVTTVQWFVILGGLLSFMAYYTRKHNLRA</sequence>
<protein>
    <recommendedName>
        <fullName evidence="4">Intracellular septation protein A</fullName>
    </recommendedName>
</protein>
<dbReference type="RefSeq" id="WP_345638853.1">
    <property type="nucleotide sequence ID" value="NZ_BAABJQ010000047.1"/>
</dbReference>
<keyword evidence="1" id="KW-1133">Transmembrane helix</keyword>
<keyword evidence="1" id="KW-0812">Transmembrane</keyword>
<evidence type="ECO:0000256" key="1">
    <source>
        <dbReference type="SAM" id="Phobius"/>
    </source>
</evidence>
<feature type="transmembrane region" description="Helical" evidence="1">
    <location>
        <begin position="25"/>
        <end position="45"/>
    </location>
</feature>
<feature type="transmembrane region" description="Helical" evidence="1">
    <location>
        <begin position="110"/>
        <end position="131"/>
    </location>
</feature>
<dbReference type="EMBL" id="BAABJQ010000047">
    <property type="protein sequence ID" value="GAA5201058.1"/>
    <property type="molecule type" value="Genomic_DNA"/>
</dbReference>